<evidence type="ECO:0000259" key="3">
    <source>
        <dbReference type="Pfam" id="PF04042"/>
    </source>
</evidence>
<evidence type="ECO:0000256" key="1">
    <source>
        <dbReference type="ARBA" id="ARBA00006035"/>
    </source>
</evidence>
<dbReference type="InterPro" id="IPR040663">
    <property type="entry name" value="DNA_pol_D_N"/>
</dbReference>
<proteinExistence type="inferred from homology"/>
<dbReference type="AlphaFoldDB" id="A0AAD9VS19"/>
<dbReference type="InterPro" id="IPR007185">
    <property type="entry name" value="DNA_pol_a/d/e_bsu"/>
</dbReference>
<dbReference type="Gene3D" id="2.40.50.430">
    <property type="match status" value="1"/>
</dbReference>
<evidence type="ECO:0000259" key="4">
    <source>
        <dbReference type="Pfam" id="PF18018"/>
    </source>
</evidence>
<comment type="similarity">
    <text evidence="1">Belongs to the DNA polymerase delta/II small subunit family.</text>
</comment>
<gene>
    <name evidence="5" type="ORF">KPH14_006443</name>
</gene>
<evidence type="ECO:0000256" key="2">
    <source>
        <dbReference type="ARBA" id="ARBA00022705"/>
    </source>
</evidence>
<dbReference type="Proteomes" id="UP001258017">
    <property type="component" value="Unassembled WGS sequence"/>
</dbReference>
<dbReference type="PANTHER" id="PTHR10416">
    <property type="entry name" value="DNA POLYMERASE DELTA SUBUNIT 2"/>
    <property type="match status" value="1"/>
</dbReference>
<dbReference type="Gene3D" id="3.60.21.50">
    <property type="match status" value="1"/>
</dbReference>
<evidence type="ECO:0000313" key="6">
    <source>
        <dbReference type="Proteomes" id="UP001258017"/>
    </source>
</evidence>
<comment type="caution">
    <text evidence="5">The sequence shown here is derived from an EMBL/GenBank/DDBJ whole genome shotgun (WGS) entry which is preliminary data.</text>
</comment>
<dbReference type="Pfam" id="PF18018">
    <property type="entry name" value="DNA_pol_D_N"/>
    <property type="match status" value="1"/>
</dbReference>
<sequence length="457" mass="51047">MVHKISNNGKSLSNNSETEKLQVFERKSALYKDLSSTVTPKTNDYSKQFAHIYAARLTELRDVLTENAKAKWGDVQILKIADLENYGGMTCVIIGTLYKHQQWKPSILRELSDEHQLTVPPPRPDYCSEKDQAYLEDEMLRIKLVGEMIDLPSIVTGIVCAVLGNEEPDGTFRVKGWCFPGCPLKTLTKSNSSGKIVLISGLNFIENSDDFAVELLREWICGMAGDVTAQKEEASVVRLIIAGNAISNNIKEYSHKSRSELKAEENTYAKETVIATQKLDAFLTDIAKCCCVTLMPGQHDPINVMMPQRPFHPCLLPKSSRFSSFQGGSNPWIGQVEECTIIGTSGQPIQDIMKASGSKDISTVEWLEKSISWRHMCPTAPDTLPAYPFYEKDPFIIKNCPDIYFSGNANKYETKLLRGEQNQVIRLVCIPQFSTSHAAVLIDLNSLDTQLIYFGTA</sequence>
<keyword evidence="2" id="KW-0235">DNA replication</keyword>
<dbReference type="GO" id="GO:0003677">
    <property type="term" value="F:DNA binding"/>
    <property type="evidence" value="ECO:0007669"/>
    <property type="project" value="InterPro"/>
</dbReference>
<dbReference type="EMBL" id="JAIFRP010000026">
    <property type="protein sequence ID" value="KAK2583982.1"/>
    <property type="molecule type" value="Genomic_DNA"/>
</dbReference>
<accession>A0AAD9VS19</accession>
<feature type="domain" description="DNA polymerase delta subunit OB-fold" evidence="4">
    <location>
        <begin position="48"/>
        <end position="175"/>
    </location>
</feature>
<evidence type="ECO:0000313" key="5">
    <source>
        <dbReference type="EMBL" id="KAK2583982.1"/>
    </source>
</evidence>
<organism evidence="5 6">
    <name type="scientific">Odynerus spinipes</name>
    <dbReference type="NCBI Taxonomy" id="1348599"/>
    <lineage>
        <taxon>Eukaryota</taxon>
        <taxon>Metazoa</taxon>
        <taxon>Ecdysozoa</taxon>
        <taxon>Arthropoda</taxon>
        <taxon>Hexapoda</taxon>
        <taxon>Insecta</taxon>
        <taxon>Pterygota</taxon>
        <taxon>Neoptera</taxon>
        <taxon>Endopterygota</taxon>
        <taxon>Hymenoptera</taxon>
        <taxon>Apocrita</taxon>
        <taxon>Aculeata</taxon>
        <taxon>Vespoidea</taxon>
        <taxon>Vespidae</taxon>
        <taxon>Eumeninae</taxon>
        <taxon>Odynerus</taxon>
    </lineage>
</organism>
<reference evidence="5" key="1">
    <citation type="submission" date="2021-08" db="EMBL/GenBank/DDBJ databases">
        <authorList>
            <person name="Misof B."/>
            <person name="Oliver O."/>
            <person name="Podsiadlowski L."/>
            <person name="Donath A."/>
            <person name="Peters R."/>
            <person name="Mayer C."/>
            <person name="Rust J."/>
            <person name="Gunkel S."/>
            <person name="Lesny P."/>
            <person name="Martin S."/>
            <person name="Oeyen J.P."/>
            <person name="Petersen M."/>
            <person name="Panagiotis P."/>
            <person name="Wilbrandt J."/>
            <person name="Tanja T."/>
        </authorList>
    </citation>
    <scope>NUCLEOTIDE SEQUENCE</scope>
    <source>
        <strain evidence="5">GBR_01_08_01A</strain>
        <tissue evidence="5">Thorax + abdomen</tissue>
    </source>
</reference>
<keyword evidence="6" id="KW-1185">Reference proteome</keyword>
<dbReference type="GO" id="GO:0006271">
    <property type="term" value="P:DNA strand elongation involved in DNA replication"/>
    <property type="evidence" value="ECO:0007669"/>
    <property type="project" value="TreeGrafter"/>
</dbReference>
<dbReference type="GO" id="GO:0043625">
    <property type="term" value="C:delta DNA polymerase complex"/>
    <property type="evidence" value="ECO:0007669"/>
    <property type="project" value="TreeGrafter"/>
</dbReference>
<protein>
    <recommendedName>
        <fullName evidence="7">DNA polymerase delta small subunit</fullName>
    </recommendedName>
</protein>
<dbReference type="InterPro" id="IPR024826">
    <property type="entry name" value="DNA_pol_delta/II_ssu"/>
</dbReference>
<feature type="domain" description="DNA polymerase alpha/delta/epsilon subunit B" evidence="3">
    <location>
        <begin position="196"/>
        <end position="412"/>
    </location>
</feature>
<reference evidence="5" key="2">
    <citation type="journal article" date="2023" name="Commun. Biol.">
        <title>Intrasexual cuticular hydrocarbon dimorphism in a wasp sheds light on hydrocarbon biosynthesis genes in Hymenoptera.</title>
        <authorList>
            <person name="Moris V.C."/>
            <person name="Podsiadlowski L."/>
            <person name="Martin S."/>
            <person name="Oeyen J.P."/>
            <person name="Donath A."/>
            <person name="Petersen M."/>
            <person name="Wilbrandt J."/>
            <person name="Misof B."/>
            <person name="Liedtke D."/>
            <person name="Thamm M."/>
            <person name="Scheiner R."/>
            <person name="Schmitt T."/>
            <person name="Niehuis O."/>
        </authorList>
    </citation>
    <scope>NUCLEOTIDE SEQUENCE</scope>
    <source>
        <strain evidence="5">GBR_01_08_01A</strain>
    </source>
</reference>
<name>A0AAD9VS19_9HYME</name>
<dbReference type="Pfam" id="PF04042">
    <property type="entry name" value="DNA_pol_E_B"/>
    <property type="match status" value="1"/>
</dbReference>
<evidence type="ECO:0008006" key="7">
    <source>
        <dbReference type="Google" id="ProtNLM"/>
    </source>
</evidence>
<dbReference type="PANTHER" id="PTHR10416:SF0">
    <property type="entry name" value="DNA POLYMERASE DELTA SUBUNIT 2"/>
    <property type="match status" value="1"/>
</dbReference>